<dbReference type="EMBL" id="VFFF01000002">
    <property type="protein sequence ID" value="TNY31615.1"/>
    <property type="molecule type" value="Genomic_DNA"/>
</dbReference>
<dbReference type="InterPro" id="IPR050712">
    <property type="entry name" value="NAD(P)H-dep_reductase"/>
</dbReference>
<sequence>MALKLKIIHGSTRPGRKGLPVTRWIEGLARDVDGFDVEFVDLADVGLPLLDEAAHPAMQNYEHAHTKSWSNIVSDADAFVFVIPEYNYFPPAVVVNAVQTLLKEWSKKPAGIVSYGGVSGGLRATQVLRTLLANVDMVPLTKTVPLPFFATHIEGETFTPTEPMSEGAGIMLAELLRWAEALKPMRG</sequence>
<gene>
    <name evidence="2" type="ORF">FHY64_16555</name>
</gene>
<name>A0A5C5GA06_9RHOB</name>
<protein>
    <submittedName>
        <fullName evidence="2">NAD(P)H-dependent oxidoreductase</fullName>
    </submittedName>
</protein>
<dbReference type="InterPro" id="IPR005025">
    <property type="entry name" value="FMN_Rdtase-like_dom"/>
</dbReference>
<dbReference type="OrthoDB" id="9812295at2"/>
<evidence type="ECO:0000259" key="1">
    <source>
        <dbReference type="Pfam" id="PF03358"/>
    </source>
</evidence>
<dbReference type="PANTHER" id="PTHR30543">
    <property type="entry name" value="CHROMATE REDUCTASE"/>
    <property type="match status" value="1"/>
</dbReference>
<dbReference type="PANTHER" id="PTHR30543:SF21">
    <property type="entry name" value="NAD(P)H-DEPENDENT FMN REDUCTASE LOT6"/>
    <property type="match status" value="1"/>
</dbReference>
<accession>A0A5C5GA06</accession>
<organism evidence="2 3">
    <name type="scientific">Pelagovum pacificum</name>
    <dbReference type="NCBI Taxonomy" id="2588711"/>
    <lineage>
        <taxon>Bacteria</taxon>
        <taxon>Pseudomonadati</taxon>
        <taxon>Pseudomonadota</taxon>
        <taxon>Alphaproteobacteria</taxon>
        <taxon>Rhodobacterales</taxon>
        <taxon>Paracoccaceae</taxon>
        <taxon>Pelagovum</taxon>
    </lineage>
</organism>
<evidence type="ECO:0000313" key="2">
    <source>
        <dbReference type="EMBL" id="TNY31615.1"/>
    </source>
</evidence>
<reference evidence="2 3" key="1">
    <citation type="submission" date="2019-06" db="EMBL/GenBank/DDBJ databases">
        <title>Genome of new Rhodobacteraceae sp. SM1903.</title>
        <authorList>
            <person name="Ren X."/>
        </authorList>
    </citation>
    <scope>NUCLEOTIDE SEQUENCE [LARGE SCALE GENOMIC DNA]</scope>
    <source>
        <strain evidence="2 3">SM1903</strain>
    </source>
</reference>
<dbReference type="GO" id="GO:0005829">
    <property type="term" value="C:cytosol"/>
    <property type="evidence" value="ECO:0007669"/>
    <property type="project" value="TreeGrafter"/>
</dbReference>
<feature type="domain" description="NADPH-dependent FMN reductase-like" evidence="1">
    <location>
        <begin position="4"/>
        <end position="148"/>
    </location>
</feature>
<dbReference type="GO" id="GO:0010181">
    <property type="term" value="F:FMN binding"/>
    <property type="evidence" value="ECO:0007669"/>
    <property type="project" value="TreeGrafter"/>
</dbReference>
<comment type="caution">
    <text evidence="2">The sequence shown here is derived from an EMBL/GenBank/DDBJ whole genome shotgun (WGS) entry which is preliminary data.</text>
</comment>
<dbReference type="GO" id="GO:0016491">
    <property type="term" value="F:oxidoreductase activity"/>
    <property type="evidence" value="ECO:0007669"/>
    <property type="project" value="InterPro"/>
</dbReference>
<dbReference type="Proteomes" id="UP000314011">
    <property type="component" value="Unassembled WGS sequence"/>
</dbReference>
<keyword evidence="3" id="KW-1185">Reference proteome</keyword>
<dbReference type="Pfam" id="PF03358">
    <property type="entry name" value="FMN_red"/>
    <property type="match status" value="1"/>
</dbReference>
<evidence type="ECO:0000313" key="3">
    <source>
        <dbReference type="Proteomes" id="UP000314011"/>
    </source>
</evidence>
<dbReference type="SUPFAM" id="SSF52218">
    <property type="entry name" value="Flavoproteins"/>
    <property type="match status" value="1"/>
</dbReference>
<dbReference type="RefSeq" id="WP_140196750.1">
    <property type="nucleotide sequence ID" value="NZ_CP065915.1"/>
</dbReference>
<dbReference type="AlphaFoldDB" id="A0A5C5GA06"/>
<dbReference type="InterPro" id="IPR029039">
    <property type="entry name" value="Flavoprotein-like_sf"/>
</dbReference>
<proteinExistence type="predicted"/>
<dbReference type="Gene3D" id="3.40.50.360">
    <property type="match status" value="1"/>
</dbReference>